<protein>
    <submittedName>
        <fullName evidence="1">Uncharacterized protein</fullName>
    </submittedName>
</protein>
<evidence type="ECO:0000313" key="2">
    <source>
        <dbReference type="Proteomes" id="UP001501509"/>
    </source>
</evidence>
<keyword evidence="2" id="KW-1185">Reference proteome</keyword>
<name>A0ABP6CKA7_9ACTN</name>
<accession>A0ABP6CKA7</accession>
<gene>
    <name evidence="1" type="ORF">GCM10010411_64490</name>
</gene>
<organism evidence="1 2">
    <name type="scientific">Actinomadura fulvescens</name>
    <dbReference type="NCBI Taxonomy" id="46160"/>
    <lineage>
        <taxon>Bacteria</taxon>
        <taxon>Bacillati</taxon>
        <taxon>Actinomycetota</taxon>
        <taxon>Actinomycetes</taxon>
        <taxon>Streptosporangiales</taxon>
        <taxon>Thermomonosporaceae</taxon>
        <taxon>Actinomadura</taxon>
    </lineage>
</organism>
<reference evidence="2" key="1">
    <citation type="journal article" date="2019" name="Int. J. Syst. Evol. Microbiol.">
        <title>The Global Catalogue of Microorganisms (GCM) 10K type strain sequencing project: providing services to taxonomists for standard genome sequencing and annotation.</title>
        <authorList>
            <consortium name="The Broad Institute Genomics Platform"/>
            <consortium name="The Broad Institute Genome Sequencing Center for Infectious Disease"/>
            <person name="Wu L."/>
            <person name="Ma J."/>
        </authorList>
    </citation>
    <scope>NUCLEOTIDE SEQUENCE [LARGE SCALE GENOMIC DNA]</scope>
    <source>
        <strain evidence="2">JCM 6833</strain>
    </source>
</reference>
<dbReference type="Proteomes" id="UP001501509">
    <property type="component" value="Unassembled WGS sequence"/>
</dbReference>
<evidence type="ECO:0000313" key="1">
    <source>
        <dbReference type="EMBL" id="GAA2619853.1"/>
    </source>
</evidence>
<sequence>MIIRIDFNRRSQGHLMPDGSAVDLRTASRIQLRSSLFPGDLILRSEDADLSTHSGIVSLLDMIVLLPRAYLRASTHGHASFGFVDLDSLLHMESQGRSLQVSATYTSDVIVGDKVQFFRSLLGFLDEHTGQLVDDYPELLDNPNFLEAMFGSPPWTGTKGRVDLDS</sequence>
<dbReference type="EMBL" id="BAAATD010000010">
    <property type="protein sequence ID" value="GAA2619853.1"/>
    <property type="molecule type" value="Genomic_DNA"/>
</dbReference>
<comment type="caution">
    <text evidence="1">The sequence shown here is derived from an EMBL/GenBank/DDBJ whole genome shotgun (WGS) entry which is preliminary data.</text>
</comment>
<proteinExistence type="predicted"/>